<evidence type="ECO:0000259" key="1">
    <source>
        <dbReference type="Pfam" id="PF22936"/>
    </source>
</evidence>
<dbReference type="Proteomes" id="UP000825935">
    <property type="component" value="Chromosome 35"/>
</dbReference>
<reference evidence="2" key="1">
    <citation type="submission" date="2021-08" db="EMBL/GenBank/DDBJ databases">
        <title>WGS assembly of Ceratopteris richardii.</title>
        <authorList>
            <person name="Marchant D.B."/>
            <person name="Chen G."/>
            <person name="Jenkins J."/>
            <person name="Shu S."/>
            <person name="Leebens-Mack J."/>
            <person name="Grimwood J."/>
            <person name="Schmutz J."/>
            <person name="Soltis P."/>
            <person name="Soltis D."/>
            <person name="Chen Z.-H."/>
        </authorList>
    </citation>
    <scope>NUCLEOTIDE SEQUENCE</scope>
    <source>
        <strain evidence="2">Whitten #5841</strain>
        <tissue evidence="2">Leaf</tissue>
    </source>
</reference>
<dbReference type="Pfam" id="PF22936">
    <property type="entry name" value="Pol_BBD"/>
    <property type="match status" value="1"/>
</dbReference>
<protein>
    <recommendedName>
        <fullName evidence="1">Retrovirus-related Pol polyprotein from transposon TNT 1-94-like beta-barrel domain-containing protein</fullName>
    </recommendedName>
</protein>
<dbReference type="EMBL" id="CM035440">
    <property type="protein sequence ID" value="KAH7283013.1"/>
    <property type="molecule type" value="Genomic_DNA"/>
</dbReference>
<sequence length="90" mass="10193">MLVWVSFHVTPIKEYFSTFHVGDHGNLYLANNHACSIEGIGTKHFSMDGSNELVLHDVGHAPCIKKSLLLFGKWIWMDIVLSLKEVMEAH</sequence>
<comment type="caution">
    <text evidence="2">The sequence shown here is derived from an EMBL/GenBank/DDBJ whole genome shotgun (WGS) entry which is preliminary data.</text>
</comment>
<dbReference type="InterPro" id="IPR054722">
    <property type="entry name" value="PolX-like_BBD"/>
</dbReference>
<evidence type="ECO:0000313" key="2">
    <source>
        <dbReference type="EMBL" id="KAH7283013.1"/>
    </source>
</evidence>
<dbReference type="AlphaFoldDB" id="A0A8T2QHX4"/>
<dbReference type="OrthoDB" id="2015125at2759"/>
<accession>A0A8T2QHX4</accession>
<evidence type="ECO:0000313" key="3">
    <source>
        <dbReference type="Proteomes" id="UP000825935"/>
    </source>
</evidence>
<organism evidence="2 3">
    <name type="scientific">Ceratopteris richardii</name>
    <name type="common">Triangle waterfern</name>
    <dbReference type="NCBI Taxonomy" id="49495"/>
    <lineage>
        <taxon>Eukaryota</taxon>
        <taxon>Viridiplantae</taxon>
        <taxon>Streptophyta</taxon>
        <taxon>Embryophyta</taxon>
        <taxon>Tracheophyta</taxon>
        <taxon>Polypodiopsida</taxon>
        <taxon>Polypodiidae</taxon>
        <taxon>Polypodiales</taxon>
        <taxon>Pteridineae</taxon>
        <taxon>Pteridaceae</taxon>
        <taxon>Parkerioideae</taxon>
        <taxon>Ceratopteris</taxon>
    </lineage>
</organism>
<feature type="domain" description="Retrovirus-related Pol polyprotein from transposon TNT 1-94-like beta-barrel" evidence="1">
    <location>
        <begin position="6"/>
        <end position="73"/>
    </location>
</feature>
<name>A0A8T2QHX4_CERRI</name>
<keyword evidence="3" id="KW-1185">Reference proteome</keyword>
<gene>
    <name evidence="2" type="ORF">KP509_35G056800</name>
</gene>
<proteinExistence type="predicted"/>